<dbReference type="InterPro" id="IPR036388">
    <property type="entry name" value="WH-like_DNA-bd_sf"/>
</dbReference>
<keyword evidence="3" id="KW-0238">DNA-binding</keyword>
<dbReference type="GO" id="GO:0003700">
    <property type="term" value="F:DNA-binding transcription factor activity"/>
    <property type="evidence" value="ECO:0007669"/>
    <property type="project" value="InterPro"/>
</dbReference>
<keyword evidence="4" id="KW-0804">Transcription</keyword>
<dbReference type="GO" id="GO:0003677">
    <property type="term" value="F:DNA binding"/>
    <property type="evidence" value="ECO:0007669"/>
    <property type="project" value="UniProtKB-KW"/>
</dbReference>
<proteinExistence type="inferred from homology"/>
<dbReference type="Pfam" id="PF03466">
    <property type="entry name" value="LysR_substrate"/>
    <property type="match status" value="1"/>
</dbReference>
<sequence length="322" mass="34801">MDLLAAMRIYVRVVERGNMSRAARDLGIGQPAVSERIDRLEQHLGVLLLRRSTRAVSCTDEGNLFYERSKQVLEAAEEACAAVSPDDRALRGTLRIAAPQSLGEVVLPRILLHIRELHPALDIDLILNDQLVDPVTEGVDISLRLGQPGEGGFIARRLAHVRRVLVAAPAYLDQSGVPGNADELIEHPFIRVRNLFGDGLLRLIDTEQAVVQAPIKVAMSASHWRPVYELLMAGAGIGVLQEPACAEALACGRLVRVLPQYTVPGFDLHALFAAARPIPAKTRAIVTMLERDLPAALDRSGATYATTATTAMSGKAKGVEAL</sequence>
<dbReference type="CDD" id="cd08422">
    <property type="entry name" value="PBP2_CrgA_like"/>
    <property type="match status" value="1"/>
</dbReference>
<dbReference type="Gene3D" id="3.40.190.290">
    <property type="match status" value="1"/>
</dbReference>
<feature type="domain" description="HTH lysR-type" evidence="5">
    <location>
        <begin position="1"/>
        <end position="59"/>
    </location>
</feature>
<dbReference type="EMBL" id="FSRU01000001">
    <property type="protein sequence ID" value="SIO15030.1"/>
    <property type="molecule type" value="Genomic_DNA"/>
</dbReference>
<name>A0A1N6H5F9_9BURK</name>
<dbReference type="PANTHER" id="PTHR30537">
    <property type="entry name" value="HTH-TYPE TRANSCRIPTIONAL REGULATOR"/>
    <property type="match status" value="1"/>
</dbReference>
<keyword evidence="2" id="KW-0805">Transcription regulation</keyword>
<evidence type="ECO:0000313" key="6">
    <source>
        <dbReference type="EMBL" id="SIO15030.1"/>
    </source>
</evidence>
<evidence type="ECO:0000256" key="4">
    <source>
        <dbReference type="ARBA" id="ARBA00023163"/>
    </source>
</evidence>
<dbReference type="FunFam" id="1.10.10.10:FF:000001">
    <property type="entry name" value="LysR family transcriptional regulator"/>
    <property type="match status" value="1"/>
</dbReference>
<evidence type="ECO:0000256" key="2">
    <source>
        <dbReference type="ARBA" id="ARBA00023015"/>
    </source>
</evidence>
<evidence type="ECO:0000313" key="7">
    <source>
        <dbReference type="Proteomes" id="UP000185151"/>
    </source>
</evidence>
<dbReference type="PROSITE" id="PS50931">
    <property type="entry name" value="HTH_LYSR"/>
    <property type="match status" value="1"/>
</dbReference>
<dbReference type="PRINTS" id="PR00039">
    <property type="entry name" value="HTHLYSR"/>
</dbReference>
<dbReference type="Gene3D" id="1.10.10.10">
    <property type="entry name" value="Winged helix-like DNA-binding domain superfamily/Winged helix DNA-binding domain"/>
    <property type="match status" value="1"/>
</dbReference>
<dbReference type="InterPro" id="IPR036390">
    <property type="entry name" value="WH_DNA-bd_sf"/>
</dbReference>
<dbReference type="OrthoDB" id="8885940at2"/>
<evidence type="ECO:0000259" key="5">
    <source>
        <dbReference type="PROSITE" id="PS50931"/>
    </source>
</evidence>
<reference evidence="6 7" key="1">
    <citation type="submission" date="2016-11" db="EMBL/GenBank/DDBJ databases">
        <authorList>
            <person name="Jaros S."/>
            <person name="Januszkiewicz K."/>
            <person name="Wedrychowicz H."/>
        </authorList>
    </citation>
    <scope>NUCLEOTIDE SEQUENCE [LARGE SCALE GENOMIC DNA]</scope>
    <source>
        <strain evidence="6 7">GAS95</strain>
    </source>
</reference>
<protein>
    <submittedName>
        <fullName evidence="6">Transcriptional regulator, LysR family</fullName>
    </submittedName>
</protein>
<evidence type="ECO:0000256" key="1">
    <source>
        <dbReference type="ARBA" id="ARBA00009437"/>
    </source>
</evidence>
<dbReference type="InterPro" id="IPR058163">
    <property type="entry name" value="LysR-type_TF_proteobact-type"/>
</dbReference>
<dbReference type="AlphaFoldDB" id="A0A1N6H5F9"/>
<dbReference type="SUPFAM" id="SSF46785">
    <property type="entry name" value="Winged helix' DNA-binding domain"/>
    <property type="match status" value="1"/>
</dbReference>
<dbReference type="PANTHER" id="PTHR30537:SF5">
    <property type="entry name" value="HTH-TYPE TRANSCRIPTIONAL ACTIVATOR TTDR-RELATED"/>
    <property type="match status" value="1"/>
</dbReference>
<comment type="similarity">
    <text evidence="1">Belongs to the LysR transcriptional regulatory family.</text>
</comment>
<dbReference type="Pfam" id="PF00126">
    <property type="entry name" value="HTH_1"/>
    <property type="match status" value="1"/>
</dbReference>
<dbReference type="RefSeq" id="WP_083640259.1">
    <property type="nucleotide sequence ID" value="NZ_FSRU01000001.1"/>
</dbReference>
<gene>
    <name evidence="6" type="ORF">SAMN05444165_1178</name>
</gene>
<accession>A0A1N6H5F9</accession>
<keyword evidence="7" id="KW-1185">Reference proteome</keyword>
<dbReference type="InterPro" id="IPR000847">
    <property type="entry name" value="LysR_HTH_N"/>
</dbReference>
<dbReference type="InterPro" id="IPR005119">
    <property type="entry name" value="LysR_subst-bd"/>
</dbReference>
<dbReference type="SUPFAM" id="SSF53850">
    <property type="entry name" value="Periplasmic binding protein-like II"/>
    <property type="match status" value="1"/>
</dbReference>
<organism evidence="6 7">
    <name type="scientific">Paraburkholderia phenazinium</name>
    <dbReference type="NCBI Taxonomy" id="60549"/>
    <lineage>
        <taxon>Bacteria</taxon>
        <taxon>Pseudomonadati</taxon>
        <taxon>Pseudomonadota</taxon>
        <taxon>Betaproteobacteria</taxon>
        <taxon>Burkholderiales</taxon>
        <taxon>Burkholderiaceae</taxon>
        <taxon>Paraburkholderia</taxon>
    </lineage>
</organism>
<dbReference type="Proteomes" id="UP000185151">
    <property type="component" value="Unassembled WGS sequence"/>
</dbReference>
<evidence type="ECO:0000256" key="3">
    <source>
        <dbReference type="ARBA" id="ARBA00023125"/>
    </source>
</evidence>